<evidence type="ECO:0000313" key="4">
    <source>
        <dbReference type="EMBL" id="SUP52492.1"/>
    </source>
</evidence>
<dbReference type="PANTHER" id="PTHR12304">
    <property type="entry name" value="INOSINE-URIDINE PREFERRING NUCLEOSIDE HYDROLASE"/>
    <property type="match status" value="1"/>
</dbReference>
<dbReference type="GO" id="GO:0005829">
    <property type="term" value="C:cytosol"/>
    <property type="evidence" value="ECO:0007669"/>
    <property type="project" value="TreeGrafter"/>
</dbReference>
<proteinExistence type="predicted"/>
<dbReference type="InterPro" id="IPR001910">
    <property type="entry name" value="Inosine/uridine_hydrolase_dom"/>
</dbReference>
<dbReference type="Proteomes" id="UP000254621">
    <property type="component" value="Unassembled WGS sequence"/>
</dbReference>
<dbReference type="AlphaFoldDB" id="A0A380NY96"/>
<feature type="domain" description="Inosine/uridine-preferring nucleoside hydrolase" evidence="3">
    <location>
        <begin position="5"/>
        <end position="57"/>
    </location>
</feature>
<evidence type="ECO:0000313" key="5">
    <source>
        <dbReference type="Proteomes" id="UP000254621"/>
    </source>
</evidence>
<evidence type="ECO:0000256" key="2">
    <source>
        <dbReference type="ARBA" id="ARBA00023295"/>
    </source>
</evidence>
<evidence type="ECO:0000259" key="3">
    <source>
        <dbReference type="Pfam" id="PF01156"/>
    </source>
</evidence>
<dbReference type="Gene3D" id="3.90.245.10">
    <property type="entry name" value="Ribonucleoside hydrolase-like"/>
    <property type="match status" value="1"/>
</dbReference>
<sequence length="70" mass="7624">MAKPVILDMDPGIDDAAAIAVAVNRPDLDVKLITAVAGNVSVEKTTNNSLKLLEFLTELIFRLRKVPKHL</sequence>
<gene>
    <name evidence="4" type="primary">rihA_3</name>
    <name evidence="4" type="ORF">NCTC13645_00384</name>
</gene>
<accession>A0A380NY96</accession>
<dbReference type="EMBL" id="UHIV01000001">
    <property type="protein sequence ID" value="SUP52492.1"/>
    <property type="molecule type" value="Genomic_DNA"/>
</dbReference>
<protein>
    <submittedName>
        <fullName evidence="4">Pyrimidine-specific ribonucleoside hydrolase rihA</fullName>
        <ecNumber evidence="4">3.2.-.-</ecNumber>
    </submittedName>
</protein>
<reference evidence="4 5" key="1">
    <citation type="submission" date="2018-06" db="EMBL/GenBank/DDBJ databases">
        <authorList>
            <consortium name="Pathogen Informatics"/>
            <person name="Doyle S."/>
        </authorList>
    </citation>
    <scope>NUCLEOTIDE SEQUENCE [LARGE SCALE GENOMIC DNA]</scope>
    <source>
        <strain evidence="4 5">NCTC13645</strain>
    </source>
</reference>
<dbReference type="SUPFAM" id="SSF53590">
    <property type="entry name" value="Nucleoside hydrolase"/>
    <property type="match status" value="1"/>
</dbReference>
<keyword evidence="1 4" id="KW-0378">Hydrolase</keyword>
<dbReference type="EC" id="3.2.-.-" evidence="4"/>
<dbReference type="GO" id="GO:0008477">
    <property type="term" value="F:purine nucleosidase activity"/>
    <property type="evidence" value="ECO:0007669"/>
    <property type="project" value="TreeGrafter"/>
</dbReference>
<organism evidence="4 5">
    <name type="scientific">Weissella viridescens</name>
    <name type="common">Lactobacillus viridescens</name>
    <dbReference type="NCBI Taxonomy" id="1629"/>
    <lineage>
        <taxon>Bacteria</taxon>
        <taxon>Bacillati</taxon>
        <taxon>Bacillota</taxon>
        <taxon>Bacilli</taxon>
        <taxon>Lactobacillales</taxon>
        <taxon>Lactobacillaceae</taxon>
        <taxon>Weissella</taxon>
    </lineage>
</organism>
<dbReference type="GO" id="GO:0006152">
    <property type="term" value="P:purine nucleoside catabolic process"/>
    <property type="evidence" value="ECO:0007669"/>
    <property type="project" value="TreeGrafter"/>
</dbReference>
<dbReference type="InterPro" id="IPR036452">
    <property type="entry name" value="Ribo_hydro-like"/>
</dbReference>
<dbReference type="InterPro" id="IPR023186">
    <property type="entry name" value="IUNH"/>
</dbReference>
<evidence type="ECO:0000256" key="1">
    <source>
        <dbReference type="ARBA" id="ARBA00022801"/>
    </source>
</evidence>
<dbReference type="Pfam" id="PF01156">
    <property type="entry name" value="IU_nuc_hydro"/>
    <property type="match status" value="1"/>
</dbReference>
<keyword evidence="2 4" id="KW-0326">Glycosidase</keyword>
<dbReference type="PANTHER" id="PTHR12304:SF15">
    <property type="entry name" value="NON-SPECIFIC RIBONUCLEOSIDE HYDROLASE RIHC"/>
    <property type="match status" value="1"/>
</dbReference>
<name>A0A380NY96_WEIVI</name>